<comment type="caution">
    <text evidence="3">The sequence shown here is derived from an EMBL/GenBank/DDBJ whole genome shotgun (WGS) entry which is preliminary data.</text>
</comment>
<feature type="compositionally biased region" description="Low complexity" evidence="2">
    <location>
        <begin position="1"/>
        <end position="26"/>
    </location>
</feature>
<sequence length="232" mass="26158">MQALRTRAACAARRARPTTTPRASRSYASESHGHGHDHHHHHHHAPEVAEGLGSAFYVFAAAVPASYVAYSISRPGPDGEESSLSRWMRSFEYFNDWELRNTLRSNMIEQAAHDKHLLLHAGSSPHVELKMPELIYAGSPWNVPAGHYPNIDHVTAHYRQQAATEEERKAKVLAAKAKAQQELDQQQQQQQKEQTSLIQVSFEGIKSSFGQENHVKPRDNFNSLITRAFIIK</sequence>
<proteinExistence type="predicted"/>
<accession>A0AAX6M870</accession>
<keyword evidence="4" id="KW-1185">Reference proteome</keyword>
<dbReference type="EMBL" id="JBANMG010000010">
    <property type="protein sequence ID" value="KAK6948644.1"/>
    <property type="molecule type" value="Genomic_DNA"/>
</dbReference>
<reference evidence="3 4" key="1">
    <citation type="journal article" date="2024" name="Front Chem Biol">
        <title>Unveiling the potential of Daldinia eschscholtzii MFLUCC 19-0629 through bioactivity and bioinformatics studies for enhanced sustainable agriculture production.</title>
        <authorList>
            <person name="Brooks S."/>
            <person name="Weaver J.A."/>
            <person name="Klomchit A."/>
            <person name="Alharthi S.A."/>
            <person name="Onlamun T."/>
            <person name="Nurani R."/>
            <person name="Vong T.K."/>
            <person name="Alberti F."/>
            <person name="Greco C."/>
        </authorList>
    </citation>
    <scope>NUCLEOTIDE SEQUENCE [LARGE SCALE GENOMIC DNA]</scope>
    <source>
        <strain evidence="3">MFLUCC 19-0629</strain>
    </source>
</reference>
<evidence type="ECO:0008006" key="5">
    <source>
        <dbReference type="Google" id="ProtNLM"/>
    </source>
</evidence>
<evidence type="ECO:0000256" key="1">
    <source>
        <dbReference type="SAM" id="Coils"/>
    </source>
</evidence>
<protein>
    <recommendedName>
        <fullName evidence="5">NADH-ubiquinone oxidoreductase 17.8 kDa subunit</fullName>
    </recommendedName>
</protein>
<gene>
    <name evidence="3" type="ORF">Daesc_010414</name>
</gene>
<dbReference type="PANTHER" id="PTHR42100:SF1">
    <property type="entry name" value="OXIDOREDUCTASE 178 KDA SUBUNIT, PUTATIVE (AFU_ORTHOLOGUE AFUA_8G04320)-RELATED"/>
    <property type="match status" value="1"/>
</dbReference>
<evidence type="ECO:0000256" key="2">
    <source>
        <dbReference type="SAM" id="MobiDB-lite"/>
    </source>
</evidence>
<dbReference type="Proteomes" id="UP001369815">
    <property type="component" value="Unassembled WGS sequence"/>
</dbReference>
<dbReference type="InterPro" id="IPR034444">
    <property type="entry name" value="Nuo17.8"/>
</dbReference>
<feature type="coiled-coil region" evidence="1">
    <location>
        <begin position="162"/>
        <end position="196"/>
    </location>
</feature>
<organism evidence="3 4">
    <name type="scientific">Daldinia eschscholtzii</name>
    <dbReference type="NCBI Taxonomy" id="292717"/>
    <lineage>
        <taxon>Eukaryota</taxon>
        <taxon>Fungi</taxon>
        <taxon>Dikarya</taxon>
        <taxon>Ascomycota</taxon>
        <taxon>Pezizomycotina</taxon>
        <taxon>Sordariomycetes</taxon>
        <taxon>Xylariomycetidae</taxon>
        <taxon>Xylariales</taxon>
        <taxon>Hypoxylaceae</taxon>
        <taxon>Daldinia</taxon>
    </lineage>
</organism>
<feature type="compositionally biased region" description="Basic residues" evidence="2">
    <location>
        <begin position="35"/>
        <end position="44"/>
    </location>
</feature>
<name>A0AAX6M870_9PEZI</name>
<evidence type="ECO:0000313" key="3">
    <source>
        <dbReference type="EMBL" id="KAK6948644.1"/>
    </source>
</evidence>
<dbReference type="AlphaFoldDB" id="A0AAX6M870"/>
<dbReference type="GO" id="GO:0005739">
    <property type="term" value="C:mitochondrion"/>
    <property type="evidence" value="ECO:0007669"/>
    <property type="project" value="InterPro"/>
</dbReference>
<feature type="region of interest" description="Disordered" evidence="2">
    <location>
        <begin position="1"/>
        <end position="46"/>
    </location>
</feature>
<keyword evidence="1" id="KW-0175">Coiled coil</keyword>
<evidence type="ECO:0000313" key="4">
    <source>
        <dbReference type="Proteomes" id="UP001369815"/>
    </source>
</evidence>
<dbReference type="PANTHER" id="PTHR42100">
    <property type="entry name" value="OXIDOREDUCTASE 178 KDA SUBUNIT, PUTATIVE (AFU_ORTHOLOGUE AFUA_8G04320)-RELATED"/>
    <property type="match status" value="1"/>
</dbReference>